<evidence type="ECO:0000313" key="2">
    <source>
        <dbReference type="EMBL" id="CBK99184.1"/>
    </source>
</evidence>
<accession>D4JYT5</accession>
<protein>
    <submittedName>
        <fullName evidence="2">Beta-lactamase class C and other penicillin binding proteins</fullName>
    </submittedName>
</protein>
<proteinExistence type="predicted"/>
<dbReference type="HOGENOM" id="CLU_030169_1_0_9"/>
<dbReference type="STRING" id="718252.FP2_17450"/>
<dbReference type="Gene3D" id="3.40.710.10">
    <property type="entry name" value="DD-peptidase/beta-lactamase superfamily"/>
    <property type="match status" value="1"/>
</dbReference>
<reference evidence="2 3" key="2">
    <citation type="submission" date="2010-03" db="EMBL/GenBank/DDBJ databases">
        <authorList>
            <person name="Pajon A."/>
        </authorList>
    </citation>
    <scope>NUCLEOTIDE SEQUENCE [LARGE SCALE GENOMIC DNA]</scope>
    <source>
        <strain evidence="3">L2-6</strain>
    </source>
</reference>
<dbReference type="PANTHER" id="PTHR43283:SF7">
    <property type="entry name" value="BETA-LACTAMASE-RELATED DOMAIN-CONTAINING PROTEIN"/>
    <property type="match status" value="1"/>
</dbReference>
<dbReference type="AlphaFoldDB" id="D4JYT5"/>
<dbReference type="RefSeq" id="WP_015564828.1">
    <property type="nucleotide sequence ID" value="NC_021042.1"/>
</dbReference>
<dbReference type="KEGG" id="fpr:FP2_17450"/>
<reference evidence="2 3" key="1">
    <citation type="submission" date="2010-03" db="EMBL/GenBank/DDBJ databases">
        <title>The genome sequence of Faecalibacterium prausnitzii L2/6.</title>
        <authorList>
            <consortium name="metaHIT consortium -- http://www.metahit.eu/"/>
            <person name="Pajon A."/>
            <person name="Turner K."/>
            <person name="Parkhill J."/>
            <person name="Duncan S."/>
            <person name="Flint H."/>
        </authorList>
    </citation>
    <scope>NUCLEOTIDE SEQUENCE [LARGE SCALE GENOMIC DNA]</scope>
    <source>
        <strain evidence="3">L2-6</strain>
    </source>
</reference>
<evidence type="ECO:0000259" key="1">
    <source>
        <dbReference type="Pfam" id="PF00144"/>
    </source>
</evidence>
<dbReference type="Proteomes" id="UP000008804">
    <property type="component" value="Chromosome"/>
</dbReference>
<sequence length="320" mass="35990">MIDKKLTSNLHTIILNEYENTEGIVILEAGQIVFEEYFGNSNSKSKIHIASVTKSILSALIGIAIEKGYIKSTEEIVMGYFPEYTSISSNGVREKVTIQNLLTMTAPYSFNDWSEPLEAFCTSPDWIEFALQEMGQNGEIGTFKYSTASAHLLSAILTRVMGTSTREFANKFLFTQIGIDSINEYPMSSYGYDDLFGKRVKGWVHDPNNITTGGWGLTLTVREMARFGQLYLNNGFWNGKQIIPQDWIAKSISPNLNHYGYMWWLFENHGLDAFAAMGDGGNTICCVPQKKLVVAIASHFIPNPKDRWLLVKDHILPAIR</sequence>
<keyword evidence="3" id="KW-1185">Reference proteome</keyword>
<dbReference type="PATRIC" id="fig|718252.3.peg.3120"/>
<dbReference type="InterPro" id="IPR050789">
    <property type="entry name" value="Diverse_Enzym_Activities"/>
</dbReference>
<name>D4JYT5_9FIRM</name>
<dbReference type="InterPro" id="IPR012338">
    <property type="entry name" value="Beta-lactam/transpept-like"/>
</dbReference>
<gene>
    <name evidence="2" type="ORF">FP2_17450</name>
</gene>
<dbReference type="BioCyc" id="FPRA718252:G1375-1475-MONOMER"/>
<organism evidence="2 3">
    <name type="scientific">Faecalibacterium prausnitzii L2-6</name>
    <dbReference type="NCBI Taxonomy" id="718252"/>
    <lineage>
        <taxon>Bacteria</taxon>
        <taxon>Bacillati</taxon>
        <taxon>Bacillota</taxon>
        <taxon>Clostridia</taxon>
        <taxon>Eubacteriales</taxon>
        <taxon>Oscillospiraceae</taxon>
        <taxon>Faecalibacterium</taxon>
    </lineage>
</organism>
<dbReference type="eggNOG" id="COG1680">
    <property type="taxonomic scope" value="Bacteria"/>
</dbReference>
<dbReference type="PANTHER" id="PTHR43283">
    <property type="entry name" value="BETA-LACTAMASE-RELATED"/>
    <property type="match status" value="1"/>
</dbReference>
<dbReference type="InterPro" id="IPR001466">
    <property type="entry name" value="Beta-lactam-related"/>
</dbReference>
<dbReference type="Pfam" id="PF00144">
    <property type="entry name" value="Beta-lactamase"/>
    <property type="match status" value="1"/>
</dbReference>
<dbReference type="EMBL" id="FP929045">
    <property type="protein sequence ID" value="CBK99184.1"/>
    <property type="molecule type" value="Genomic_DNA"/>
</dbReference>
<dbReference type="MEROPS" id="S12.A23"/>
<feature type="domain" description="Beta-lactamase-related" evidence="1">
    <location>
        <begin position="24"/>
        <end position="299"/>
    </location>
</feature>
<dbReference type="SUPFAM" id="SSF56601">
    <property type="entry name" value="beta-lactamase/transpeptidase-like"/>
    <property type="match status" value="1"/>
</dbReference>
<evidence type="ECO:0000313" key="3">
    <source>
        <dbReference type="Proteomes" id="UP000008804"/>
    </source>
</evidence>